<comment type="subunit">
    <text evidence="3">Component of the SRB8-11 complex, which itself associates with the Mediator complex.</text>
</comment>
<dbReference type="Proteomes" id="UP000070501">
    <property type="component" value="Unassembled WGS sequence"/>
</dbReference>
<keyword evidence="15" id="KW-1185">Reference proteome</keyword>
<keyword evidence="6" id="KW-0805">Transcription regulation</keyword>
<dbReference type="PANTHER" id="PTHR46567">
    <property type="entry name" value="MEDIATOR OF RNA POLYMERASE II TRANSCRIPTION SUBUNIT 12"/>
    <property type="match status" value="1"/>
</dbReference>
<name>A0A136JA24_9PEZI</name>
<feature type="compositionally biased region" description="Polar residues" evidence="12">
    <location>
        <begin position="10"/>
        <end position="26"/>
    </location>
</feature>
<evidence type="ECO:0000256" key="8">
    <source>
        <dbReference type="ARBA" id="ARBA00023163"/>
    </source>
</evidence>
<accession>A0A136JA24</accession>
<evidence type="ECO:0000313" key="14">
    <source>
        <dbReference type="EMBL" id="KXJ94033.1"/>
    </source>
</evidence>
<proteinExistence type="inferred from homology"/>
<evidence type="ECO:0000256" key="10">
    <source>
        <dbReference type="ARBA" id="ARBA00025661"/>
    </source>
</evidence>
<comment type="subcellular location">
    <subcellularLocation>
        <location evidence="1">Nucleus</location>
    </subcellularLocation>
</comment>
<keyword evidence="9" id="KW-0539">Nucleus</keyword>
<organism evidence="14 15">
    <name type="scientific">Microdochium bolleyi</name>
    <dbReference type="NCBI Taxonomy" id="196109"/>
    <lineage>
        <taxon>Eukaryota</taxon>
        <taxon>Fungi</taxon>
        <taxon>Dikarya</taxon>
        <taxon>Ascomycota</taxon>
        <taxon>Pezizomycotina</taxon>
        <taxon>Sordariomycetes</taxon>
        <taxon>Xylariomycetidae</taxon>
        <taxon>Xylariales</taxon>
        <taxon>Microdochiaceae</taxon>
        <taxon>Microdochium</taxon>
    </lineage>
</organism>
<dbReference type="InterPro" id="IPR019035">
    <property type="entry name" value="Mediator_Med12"/>
</dbReference>
<evidence type="ECO:0000256" key="1">
    <source>
        <dbReference type="ARBA" id="ARBA00004123"/>
    </source>
</evidence>
<evidence type="ECO:0000256" key="5">
    <source>
        <dbReference type="ARBA" id="ARBA00022491"/>
    </source>
</evidence>
<feature type="domain" description="Mediator complex subunit Med12" evidence="13">
    <location>
        <begin position="283"/>
        <end position="346"/>
    </location>
</feature>
<evidence type="ECO:0000256" key="9">
    <source>
        <dbReference type="ARBA" id="ARBA00023242"/>
    </source>
</evidence>
<sequence length="1515" mass="168061">MTSRPPLGVQSRQPQRSVSGSGLSQRPPNPQRSLSQQYLPQSQSPARRTDSLPEQQQQQGAFDLGDAAASRYGAPPKRLGSRLRLELANDGIEHAGFSESPKNLEPLSGSKAFTPSRMMHTNDSSDLGDMSAPASRCQTAEGDPVPMPMPPRRARFVVPAKRSQSAPAPNAPSKRDGRPKAFHLETPAAAPRFPAVGKQEHSAGFADFYAWTGNNAEDQFSDHIIRNGFLDKAPGQNAQDASSAKTTLFPALKHKSGLHTLSTIFLSVLNNRRQSGQISAPSTFKPPPRVTVTDTKREGWLKELANPQISLRRLSRTIPHGIRGKVLLDQCLNKNVPTERAVWLAKCVGANEIRAFKRKGVSGALVMGGELKWIRDWTLCIEQFVDAVVGAFADNDWKAKVQYAIRLATHLYAEHLLDRDHYMDWLVGTLENTTQAKLPMWLLISQIYWNDLLKLRKYGRRLATAVVNHYNSIYEHPDQDILAPLSTQLRTLINSLMLTTPENFVHPQTWSTCHQAIRASVIHDDAKMAMFADVDARNAWFISPSVKSQPAVRTRMVKLLDGMLRNPVMEDTPRQLWTLGENKASLVKTVLEWATSLHRPGIAKVYAATTILRAWSQFDVDITGSILDFINSNPLTESSRQHLIYHLVSELVRTNNFSVARYIQWLIARGGLTDPQDTQTDGPCATRLLVEVPTYALSESMKSLRATLLRRASYSVQEETQNVANAIGFVKHALSITMDDPDPFVARKPRGVKKLAKQLSMSSRALQAEVCTWLCTVFVGELVDARLDGRMVADLPLSKFESIRSLVEASNDYAMLEDILKKLSHSSNPELLASCVDTINLHLPVFAATGSIKTLFQLYYERFRAAMDEIGVGARSLLASLASLGSRLPGFEDVASQLQVSLTRLDRSNAVDASSPLSDNMVTQLQDDESELTEQIEKLASYSSADPPTLERVFQAIIFKLQSCWGKDDGRQRSYCMLLIRLRVFDQQHFDSQMRLWLQHIRKLSKRPQLTQMFPLLVSSGCLPLSILFATAPRSQPQANQAQPGAVGCASIYMQEILQMLMMPLEPNQVMAAEDCYRFRIIQDQARLEHAKDIMSLIRGALAEYAAPRNQQTPVAQPLDDTKTKFQLLELLRILVLLDPAAACQTLSIKSTDANLRALIETLTTKLLVPQPSGNSQKSFEQVLELANEFTLPFCQVKVFLNLSGEDSAAADSAERLQGQLEQLSRAMDNAIAANNIMWTGMLPSLNAEMTQHLKNRAEARFLELFPSPKIQDSTASSTDKEYTMAENLLTVIDAIVRGNSAGRGPAITAALGETLLDIWEIVASSAPEVAPLKEAVLAKWFPLLLSYLTMQTASDFPAAELAKAQSGEIRGRVVLALAGIAQELDYQKHGQYASLSQRAFDVALVTADTLSEDARLQCVRAVKDATSDVRVRYLLSFSATPADTFMLAHREKPPPGMSDRERRQMMLGLGLSGMLPERLSPFTFRRWEILSEPTPNVGENDTSLSLTLFDARKL</sequence>
<dbReference type="InterPro" id="IPR057344">
    <property type="entry name" value="ARM_SRB8"/>
</dbReference>
<dbReference type="EMBL" id="KQ964247">
    <property type="protein sequence ID" value="KXJ94033.1"/>
    <property type="molecule type" value="Genomic_DNA"/>
</dbReference>
<evidence type="ECO:0000256" key="6">
    <source>
        <dbReference type="ARBA" id="ARBA00023015"/>
    </source>
</evidence>
<dbReference type="InParanoid" id="A0A136JA24"/>
<evidence type="ECO:0000256" key="2">
    <source>
        <dbReference type="ARBA" id="ARBA00010289"/>
    </source>
</evidence>
<evidence type="ECO:0000259" key="13">
    <source>
        <dbReference type="SMART" id="SM01281"/>
    </source>
</evidence>
<feature type="compositionally biased region" description="Low complexity" evidence="12">
    <location>
        <begin position="31"/>
        <end position="45"/>
    </location>
</feature>
<protein>
    <recommendedName>
        <fullName evidence="4">Mediator of RNA polymerase II transcription subunit 12</fullName>
    </recommendedName>
    <alternativeName>
        <fullName evidence="11">Mediator complex subunit 12</fullName>
    </alternativeName>
</protein>
<dbReference type="Pfam" id="PF09497">
    <property type="entry name" value="Med12"/>
    <property type="match status" value="1"/>
</dbReference>
<dbReference type="GO" id="GO:0006357">
    <property type="term" value="P:regulation of transcription by RNA polymerase II"/>
    <property type="evidence" value="ECO:0007669"/>
    <property type="project" value="InterPro"/>
</dbReference>
<evidence type="ECO:0000256" key="7">
    <source>
        <dbReference type="ARBA" id="ARBA00023159"/>
    </source>
</evidence>
<dbReference type="GO" id="GO:0003712">
    <property type="term" value="F:transcription coregulator activity"/>
    <property type="evidence" value="ECO:0007669"/>
    <property type="project" value="InterPro"/>
</dbReference>
<gene>
    <name evidence="14" type="ORF">Micbo1qcDRAFT_40767</name>
</gene>
<dbReference type="OrthoDB" id="20828at2759"/>
<keyword evidence="8" id="KW-0804">Transcription</keyword>
<evidence type="ECO:0000256" key="12">
    <source>
        <dbReference type="SAM" id="MobiDB-lite"/>
    </source>
</evidence>
<comment type="function">
    <text evidence="10">Component of the SRB8-11 complex. The SRB8-11 complex is a regulatory module of the Mediator complex which is itself involved in regulation of basal and activated RNA polymerase II-dependent transcription. The SRB8-11 complex may be involved in the transcriptional repression of a subset of genes regulated by Mediator. It may inhibit the association of the Mediator complex with RNA polymerase II to form the holoenzyme complex.</text>
</comment>
<evidence type="ECO:0000313" key="15">
    <source>
        <dbReference type="Proteomes" id="UP000070501"/>
    </source>
</evidence>
<keyword evidence="7" id="KW-0010">Activator</keyword>
<dbReference type="SMART" id="SM01281">
    <property type="entry name" value="Med12"/>
    <property type="match status" value="1"/>
</dbReference>
<dbReference type="STRING" id="196109.A0A136JA24"/>
<reference evidence="15" key="1">
    <citation type="submission" date="2016-02" db="EMBL/GenBank/DDBJ databases">
        <title>Draft genome sequence of Microdochium bolleyi, a fungal endophyte of beachgrass.</title>
        <authorList>
            <consortium name="DOE Joint Genome Institute"/>
            <person name="David A.S."/>
            <person name="May G."/>
            <person name="Haridas S."/>
            <person name="Lim J."/>
            <person name="Wang M."/>
            <person name="Labutti K."/>
            <person name="Lipzen A."/>
            <person name="Barry K."/>
            <person name="Grigoriev I.V."/>
        </authorList>
    </citation>
    <scope>NUCLEOTIDE SEQUENCE [LARGE SCALE GENOMIC DNA]</scope>
    <source>
        <strain evidence="15">J235TASD1</strain>
    </source>
</reference>
<feature type="region of interest" description="Disordered" evidence="12">
    <location>
        <begin position="1"/>
        <end position="79"/>
    </location>
</feature>
<dbReference type="PANTHER" id="PTHR46567:SF1">
    <property type="entry name" value="MEDIATOR OF RNA POLYMERASE II TRANSCRIPTION SUBUNIT 12"/>
    <property type="match status" value="1"/>
</dbReference>
<dbReference type="GO" id="GO:0016592">
    <property type="term" value="C:mediator complex"/>
    <property type="evidence" value="ECO:0007669"/>
    <property type="project" value="InterPro"/>
</dbReference>
<keyword evidence="5" id="KW-0678">Repressor</keyword>
<evidence type="ECO:0000256" key="3">
    <source>
        <dbReference type="ARBA" id="ARBA00011629"/>
    </source>
</evidence>
<feature type="region of interest" description="Disordered" evidence="12">
    <location>
        <begin position="94"/>
        <end position="179"/>
    </location>
</feature>
<evidence type="ECO:0000256" key="11">
    <source>
        <dbReference type="ARBA" id="ARBA00032010"/>
    </source>
</evidence>
<dbReference type="Pfam" id="PF25326">
    <property type="entry name" value="ARM_SRB8"/>
    <property type="match status" value="1"/>
</dbReference>
<evidence type="ECO:0000256" key="4">
    <source>
        <dbReference type="ARBA" id="ARBA00019622"/>
    </source>
</evidence>
<comment type="similarity">
    <text evidence="2">Belongs to the Mediator complex subunit 12 family.</text>
</comment>